<reference evidence="1 2" key="1">
    <citation type="journal article" date="2013" name="ISME J.">
        <title>A metabolic model for members of the genus Tetrasphaera involved in enhanced biological phosphorus removal.</title>
        <authorList>
            <person name="Kristiansen R."/>
            <person name="Nguyen H.T.T."/>
            <person name="Saunders A.M."/>
            <person name="Nielsen J.L."/>
            <person name="Wimmer R."/>
            <person name="Le V.Q."/>
            <person name="McIlroy S.J."/>
            <person name="Petrovski S."/>
            <person name="Seviour R.J."/>
            <person name="Calteau A."/>
            <person name="Nielsen K.L."/>
            <person name="Nielsen P.H."/>
        </authorList>
    </citation>
    <scope>NUCLEOTIDE SEQUENCE [LARGE SCALE GENOMIC DNA]</scope>
    <source>
        <strain evidence="1 2">T1-X7</strain>
    </source>
</reference>
<protein>
    <submittedName>
        <fullName evidence="1">Uncharacterized protein</fullName>
    </submittedName>
</protein>
<evidence type="ECO:0000313" key="2">
    <source>
        <dbReference type="Proteomes" id="UP000035721"/>
    </source>
</evidence>
<dbReference type="RefSeq" id="WP_048549710.1">
    <property type="nucleotide sequence ID" value="NZ_HF570958.1"/>
</dbReference>
<dbReference type="Gene3D" id="3.40.50.300">
    <property type="entry name" value="P-loop containing nucleotide triphosphate hydrolases"/>
    <property type="match status" value="1"/>
</dbReference>
<evidence type="ECO:0000313" key="1">
    <source>
        <dbReference type="EMBL" id="CCH79080.1"/>
    </source>
</evidence>
<proteinExistence type="predicted"/>
<sequence>MPSTKWTGRRLMAARAAVAATLPAPCGQCGKTVHPTDAWVIGHKIPRVLRPDLTWEPTNWQVEHRACSDRTGAAVAKQKRELAILPTAAPGNPAPFPSSLSPAQRAPVAVREGLSWSVEVMRATPWLAEFAEVPEDASPPLWMSPPHPDAVDSYGAETVAWIERTQRLRLRWWQRLAIVRQLEHAADGSLCWRTVLESAPRRSGKSVRIRGMALWRMAHAERFGERQEVVHTGSDLAVCRKVQKDAWRWGEAQEWTVVRGNGKEAMETPDGDTWLVRAQSAVYGWDTTYGIVDESWDVSPDAVSEGLEPSLLERLWAQLHMTSTAHRKATSLMPGRIAAALATDDGETLIILWGAPPGADVGDPPVWRAASPHWSADRERMIRKAYARALAGEADPELDDPDPIAGFTSQYLNMWPLRQRKTQRGEAVVDEAAWALLVDDVPDGAPAAAAVESWFADGVSLALAWRVAEQVVVSVSDHPDLASAVEALRESGFKGTAIVGKSLMTDPALAKVRKKAGEGRVAAAVQDLGRLLAADAVRHDGGEHLSGQVLAVRTLPGADGPRMASQGRADAIKAAVWAAARARVRAGSTRIKVLSSA</sequence>
<accession>A0A077M4N6</accession>
<dbReference type="EMBL" id="CAJB01000334">
    <property type="protein sequence ID" value="CCH79080.1"/>
    <property type="molecule type" value="Genomic_DNA"/>
</dbReference>
<gene>
    <name evidence="1" type="ORF">BN12_40050</name>
</gene>
<dbReference type="AlphaFoldDB" id="A0A077M4N6"/>
<dbReference type="OrthoDB" id="2084290at2"/>
<keyword evidence="2" id="KW-1185">Reference proteome</keyword>
<comment type="caution">
    <text evidence="1">The sequence shown here is derived from an EMBL/GenBank/DDBJ whole genome shotgun (WGS) entry which is preliminary data.</text>
</comment>
<dbReference type="Proteomes" id="UP000035721">
    <property type="component" value="Unassembled WGS sequence"/>
</dbReference>
<dbReference type="STRING" id="1194083.BN12_40050"/>
<organism evidence="1 2">
    <name type="scientific">Nostocoides japonicum T1-X7</name>
    <dbReference type="NCBI Taxonomy" id="1194083"/>
    <lineage>
        <taxon>Bacteria</taxon>
        <taxon>Bacillati</taxon>
        <taxon>Actinomycetota</taxon>
        <taxon>Actinomycetes</taxon>
        <taxon>Micrococcales</taxon>
        <taxon>Intrasporangiaceae</taxon>
        <taxon>Nostocoides</taxon>
    </lineage>
</organism>
<dbReference type="InterPro" id="IPR027417">
    <property type="entry name" value="P-loop_NTPase"/>
</dbReference>
<name>A0A077M4N6_9MICO</name>